<evidence type="ECO:0000256" key="5">
    <source>
        <dbReference type="ARBA" id="ARBA00023136"/>
    </source>
</evidence>
<feature type="transmembrane region" description="Helical" evidence="6">
    <location>
        <begin position="728"/>
        <end position="747"/>
    </location>
</feature>
<feature type="transmembrane region" description="Helical" evidence="6">
    <location>
        <begin position="673"/>
        <end position="700"/>
    </location>
</feature>
<dbReference type="Pfam" id="PF12704">
    <property type="entry name" value="MacB_PCD"/>
    <property type="match status" value="2"/>
</dbReference>
<evidence type="ECO:0000259" key="8">
    <source>
        <dbReference type="Pfam" id="PF12704"/>
    </source>
</evidence>
<feature type="transmembrane region" description="Helical" evidence="6">
    <location>
        <begin position="21"/>
        <end position="42"/>
    </location>
</feature>
<evidence type="ECO:0000259" key="7">
    <source>
        <dbReference type="Pfam" id="PF02687"/>
    </source>
</evidence>
<accession>A0A5B8V011</accession>
<name>A0A5B8V011_9SPHI</name>
<evidence type="ECO:0000256" key="4">
    <source>
        <dbReference type="ARBA" id="ARBA00022989"/>
    </source>
</evidence>
<keyword evidence="4 6" id="KW-1133">Transmembrane helix</keyword>
<keyword evidence="5 6" id="KW-0472">Membrane</keyword>
<feature type="domain" description="ABC3 transporter permease C-terminal" evidence="7">
    <location>
        <begin position="292"/>
        <end position="407"/>
    </location>
</feature>
<dbReference type="Pfam" id="PF02687">
    <property type="entry name" value="FtsX"/>
    <property type="match status" value="2"/>
</dbReference>
<dbReference type="KEGG" id="mgin:FRZ54_16780"/>
<comment type="subcellular location">
    <subcellularLocation>
        <location evidence="1">Cell membrane</location>
        <topology evidence="1">Multi-pass membrane protein</topology>
    </subcellularLocation>
</comment>
<dbReference type="GO" id="GO:0005886">
    <property type="term" value="C:plasma membrane"/>
    <property type="evidence" value="ECO:0007669"/>
    <property type="project" value="UniProtKB-SubCell"/>
</dbReference>
<keyword evidence="2" id="KW-1003">Cell membrane</keyword>
<keyword evidence="3 6" id="KW-0812">Transmembrane</keyword>
<feature type="transmembrane region" description="Helical" evidence="6">
    <location>
        <begin position="762"/>
        <end position="785"/>
    </location>
</feature>
<proteinExistence type="predicted"/>
<keyword evidence="10" id="KW-1185">Reference proteome</keyword>
<evidence type="ECO:0000256" key="1">
    <source>
        <dbReference type="ARBA" id="ARBA00004651"/>
    </source>
</evidence>
<feature type="transmembrane region" description="Helical" evidence="6">
    <location>
        <begin position="428"/>
        <end position="448"/>
    </location>
</feature>
<dbReference type="RefSeq" id="WP_147032736.1">
    <property type="nucleotide sequence ID" value="NZ_CP042436.1"/>
</dbReference>
<dbReference type="Proteomes" id="UP000321479">
    <property type="component" value="Chromosome"/>
</dbReference>
<feature type="domain" description="MacB-like periplasmic core" evidence="8">
    <location>
        <begin position="20"/>
        <end position="249"/>
    </location>
</feature>
<feature type="domain" description="MacB-like periplasmic core" evidence="8">
    <location>
        <begin position="465"/>
        <end position="642"/>
    </location>
</feature>
<dbReference type="EMBL" id="CP042436">
    <property type="protein sequence ID" value="QEC64163.1"/>
    <property type="molecule type" value="Genomic_DNA"/>
</dbReference>
<gene>
    <name evidence="9" type="ORF">FRZ54_16780</name>
</gene>
<organism evidence="9 10">
    <name type="scientific">Mucilaginibacter ginsenosidivorans</name>
    <dbReference type="NCBI Taxonomy" id="398053"/>
    <lineage>
        <taxon>Bacteria</taxon>
        <taxon>Pseudomonadati</taxon>
        <taxon>Bacteroidota</taxon>
        <taxon>Sphingobacteriia</taxon>
        <taxon>Sphingobacteriales</taxon>
        <taxon>Sphingobacteriaceae</taxon>
        <taxon>Mucilaginibacter</taxon>
    </lineage>
</organism>
<dbReference type="PANTHER" id="PTHR30572">
    <property type="entry name" value="MEMBRANE COMPONENT OF TRANSPORTER-RELATED"/>
    <property type="match status" value="1"/>
</dbReference>
<dbReference type="GO" id="GO:0022857">
    <property type="term" value="F:transmembrane transporter activity"/>
    <property type="evidence" value="ECO:0007669"/>
    <property type="project" value="TreeGrafter"/>
</dbReference>
<dbReference type="AlphaFoldDB" id="A0A5B8V011"/>
<feature type="transmembrane region" description="Helical" evidence="6">
    <location>
        <begin position="289"/>
        <end position="308"/>
    </location>
</feature>
<dbReference type="OrthoDB" id="5933722at2"/>
<feature type="domain" description="ABC3 transporter permease C-terminal" evidence="7">
    <location>
        <begin position="679"/>
        <end position="792"/>
    </location>
</feature>
<feature type="transmembrane region" description="Helical" evidence="6">
    <location>
        <begin position="337"/>
        <end position="360"/>
    </location>
</feature>
<reference evidence="9 10" key="1">
    <citation type="journal article" date="2017" name="Curr. Microbiol.">
        <title>Mucilaginibacter ginsenosidivorans sp. nov., Isolated from Soil of Ginseng Field.</title>
        <authorList>
            <person name="Kim M.M."/>
            <person name="Siddiqi M.Z."/>
            <person name="Im W.T."/>
        </authorList>
    </citation>
    <scope>NUCLEOTIDE SEQUENCE [LARGE SCALE GENOMIC DNA]</scope>
    <source>
        <strain evidence="9 10">Gsoil 3017</strain>
    </source>
</reference>
<evidence type="ECO:0000313" key="10">
    <source>
        <dbReference type="Proteomes" id="UP000321479"/>
    </source>
</evidence>
<dbReference type="InterPro" id="IPR025857">
    <property type="entry name" value="MacB_PCD"/>
</dbReference>
<evidence type="ECO:0000313" key="9">
    <source>
        <dbReference type="EMBL" id="QEC64163.1"/>
    </source>
</evidence>
<protein>
    <submittedName>
        <fullName evidence="9">FtsX-like permease family protein</fullName>
    </submittedName>
</protein>
<dbReference type="InterPro" id="IPR003838">
    <property type="entry name" value="ABC3_permease_C"/>
</dbReference>
<evidence type="ECO:0000256" key="3">
    <source>
        <dbReference type="ARBA" id="ARBA00022692"/>
    </source>
</evidence>
<evidence type="ECO:0000256" key="2">
    <source>
        <dbReference type="ARBA" id="ARBA00022475"/>
    </source>
</evidence>
<evidence type="ECO:0000256" key="6">
    <source>
        <dbReference type="SAM" id="Phobius"/>
    </source>
</evidence>
<sequence length="799" mass="88791">MIKNYLKIAWRNLVRQRLFSLINITGLAVGLAVCMLIMLYVAHEHSYDRFHKNGERIYTLHASIKIGGQALNMTYMSFAAGPIVKQNQPKVQDYMRTMDNVKQVIVYDPAKPDVKFAESKMMFADAGFFDFFSFKLSSGNPSTVLTRPFSVVLSKDMAKKYFGDSDPVGKTLTIKSDSAYTYQVTGVAENAPSNSSIDFNFIASNASLSSMKDMSNRIGEQQRIGPGSFNIYLLLKDRADTAQVKRVMQSIVKADKQAFDDERFSLEPLAITHLENNYGDTAGTKYLKIFPIVAVLVLLLALVNYMSLSTARAALRAKEVGVRKVTGASRTNIARQFYVESALFTSLSFLLGYVLCYAFKPLFLNALKLKIDNSFLYSPLVLLLMAGLLLVTVLIAGSYPSLVLSSFKPVITLKGKMSKQSGGVTVRRVFTTLQFAISVGLIICGIVIDRQLYYLRHAETGINKENVVMIPVNSTFGEHYHAFNQEVKNLAGVTAVATSHYGMFQGYDMYMVNGKNQKQSSMLPALTVDENFISVLGLKWKYPPLLNAQIAGRNKVVINEEALSKLQLDANPVGSFIKAGTENIEIMGVVKDFNFSTLQEPIKPLGLFMAQDTARYWTKFGCNLFARIGPKTNLPTLIDAIKGIYKKYDKDTPFTYTFLDDAFNSQYQAEDRLASIFSIFTIITVILAGMGLFGLAAFTIEQRTKEIGVRKVLGASLSSISTLLSKDFLKLILLSIIIASPVAWWAMHNWLQGFAYRINIQWWMFVSAGILAVAVAIITVSYHAIKAAIANPVDSLRSE</sequence>
<dbReference type="PANTHER" id="PTHR30572:SF18">
    <property type="entry name" value="ABC-TYPE MACROLIDE FAMILY EXPORT SYSTEM PERMEASE COMPONENT 2"/>
    <property type="match status" value="1"/>
</dbReference>
<dbReference type="InterPro" id="IPR050250">
    <property type="entry name" value="Macrolide_Exporter_MacB"/>
</dbReference>
<feature type="transmembrane region" description="Helical" evidence="6">
    <location>
        <begin position="380"/>
        <end position="407"/>
    </location>
</feature>